<dbReference type="STRING" id="206665.SAMN04488516_10528"/>
<proteinExistence type="predicted"/>
<keyword evidence="2" id="KW-1185">Reference proteome</keyword>
<dbReference type="OrthoDB" id="5464982at2"/>
<dbReference type="RefSeq" id="WP_159427694.1">
    <property type="nucleotide sequence ID" value="NZ_FNIN01000005.1"/>
</dbReference>
<gene>
    <name evidence="1" type="ORF">SAMN04488516_10528</name>
</gene>
<name>A0A1H0DID8_9BACT</name>
<evidence type="ECO:0000313" key="2">
    <source>
        <dbReference type="Proteomes" id="UP000199602"/>
    </source>
</evidence>
<sequence length="56" mass="6615">MVIVVKDCRECPFCTKLDDNKKLCNITFPPYREIKGNNLPSWCPLKKEQVIVRNFE</sequence>
<dbReference type="AlphaFoldDB" id="A0A1H0DID8"/>
<dbReference type="Proteomes" id="UP000199602">
    <property type="component" value="Unassembled WGS sequence"/>
</dbReference>
<dbReference type="EMBL" id="FNIN01000005">
    <property type="protein sequence ID" value="SDN69771.1"/>
    <property type="molecule type" value="Genomic_DNA"/>
</dbReference>
<evidence type="ECO:0000313" key="1">
    <source>
        <dbReference type="EMBL" id="SDN69771.1"/>
    </source>
</evidence>
<protein>
    <submittedName>
        <fullName evidence="1">Uncharacterized protein</fullName>
    </submittedName>
</protein>
<accession>A0A1H0DID8</accession>
<organism evidence="1 2">
    <name type="scientific">Desulfonauticus submarinus</name>
    <dbReference type="NCBI Taxonomy" id="206665"/>
    <lineage>
        <taxon>Bacteria</taxon>
        <taxon>Pseudomonadati</taxon>
        <taxon>Thermodesulfobacteriota</taxon>
        <taxon>Desulfovibrionia</taxon>
        <taxon>Desulfovibrionales</taxon>
        <taxon>Desulfonauticaceae</taxon>
        <taxon>Desulfonauticus</taxon>
    </lineage>
</organism>
<reference evidence="1 2" key="1">
    <citation type="submission" date="2016-10" db="EMBL/GenBank/DDBJ databases">
        <authorList>
            <person name="de Groot N.N."/>
        </authorList>
    </citation>
    <scope>NUCLEOTIDE SEQUENCE [LARGE SCALE GENOMIC DNA]</scope>
    <source>
        <strain evidence="1 2">DSM 15269</strain>
    </source>
</reference>